<evidence type="ECO:0008006" key="3">
    <source>
        <dbReference type="Google" id="ProtNLM"/>
    </source>
</evidence>
<reference evidence="1 2" key="1">
    <citation type="submission" date="2018-07" db="EMBL/GenBank/DDBJ databases">
        <title>Genomic Encyclopedia of Type Strains, Phase IV (KMG-IV): sequencing the most valuable type-strain genomes for metagenomic binning, comparative biology and taxonomic classification.</title>
        <authorList>
            <person name="Goeker M."/>
        </authorList>
    </citation>
    <scope>NUCLEOTIDE SEQUENCE [LARGE SCALE GENOMIC DNA]</scope>
    <source>
        <strain evidence="1 2">DSM 21410</strain>
    </source>
</reference>
<keyword evidence="2" id="KW-1185">Reference proteome</keyword>
<protein>
    <recommendedName>
        <fullName evidence="3">PorV/PorQ family protein</fullName>
    </recommendedName>
</protein>
<sequence>MHKVFFSKVLLVVVSSLIPIPPMQGQPLGTAVGMRALGVGGIYTVFGDAFTAFNNPAAGQDIEGSSIGLSVQNRFGISDLNVYHLGVVQRINRTSILSFGIGSMGIEGFSENHFLVGYGLPLSELLSVGVRTGLIHYFLAERGHYLQPIADLGSFFSLNQRLSFGIVIHNPFQISRIKEYNDYMPVGASFGTRYTAGEQLFLFAEISKFELLPAQFKTGIEWGWKKHLWLRTGYSHTNSAFSLGLGWGYKTLRVNLAFVHVALPGGISGADVSYLW</sequence>
<evidence type="ECO:0000313" key="1">
    <source>
        <dbReference type="EMBL" id="RCX02301.1"/>
    </source>
</evidence>
<comment type="caution">
    <text evidence="1">The sequence shown here is derived from an EMBL/GenBank/DDBJ whole genome shotgun (WGS) entry which is preliminary data.</text>
</comment>
<dbReference type="EMBL" id="QPJS01000004">
    <property type="protein sequence ID" value="RCX02301.1"/>
    <property type="molecule type" value="Genomic_DNA"/>
</dbReference>
<name>A0A368ZZB8_9FLAO</name>
<dbReference type="RefSeq" id="WP_037360568.1">
    <property type="nucleotide sequence ID" value="NZ_BHZF01000006.1"/>
</dbReference>
<dbReference type="AlphaFoldDB" id="A0A368ZZB8"/>
<proteinExistence type="predicted"/>
<gene>
    <name evidence="1" type="ORF">DES35_10460</name>
</gene>
<accession>A0A368ZZB8</accession>
<organism evidence="1 2">
    <name type="scientific">Schleiferia thermophila</name>
    <dbReference type="NCBI Taxonomy" id="884107"/>
    <lineage>
        <taxon>Bacteria</taxon>
        <taxon>Pseudomonadati</taxon>
        <taxon>Bacteroidota</taxon>
        <taxon>Flavobacteriia</taxon>
        <taxon>Flavobacteriales</taxon>
        <taxon>Schleiferiaceae</taxon>
        <taxon>Schleiferia</taxon>
    </lineage>
</organism>
<dbReference type="Gene3D" id="2.40.160.60">
    <property type="entry name" value="Outer membrane protein transport protein (OMPP1/FadL/TodX)"/>
    <property type="match status" value="1"/>
</dbReference>
<dbReference type="Proteomes" id="UP000253517">
    <property type="component" value="Unassembled WGS sequence"/>
</dbReference>
<evidence type="ECO:0000313" key="2">
    <source>
        <dbReference type="Proteomes" id="UP000253517"/>
    </source>
</evidence>